<dbReference type="InterPro" id="IPR011047">
    <property type="entry name" value="Quinoprotein_ADH-like_sf"/>
</dbReference>
<dbReference type="SUPFAM" id="SSF50998">
    <property type="entry name" value="Quinoprotein alcohol dehydrogenase-like"/>
    <property type="match status" value="2"/>
</dbReference>
<proteinExistence type="predicted"/>
<dbReference type="EMBL" id="JBHSXN010000004">
    <property type="protein sequence ID" value="MFC6954757.1"/>
    <property type="molecule type" value="Genomic_DNA"/>
</dbReference>
<dbReference type="InterPro" id="IPR002372">
    <property type="entry name" value="PQQ_rpt_dom"/>
</dbReference>
<feature type="domain" description="Pyrrolo-quinoline quinone repeat" evidence="1">
    <location>
        <begin position="113"/>
        <end position="279"/>
    </location>
</feature>
<dbReference type="AlphaFoldDB" id="A0ABD5VGY4"/>
<evidence type="ECO:0000313" key="2">
    <source>
        <dbReference type="EMBL" id="MFC6954757.1"/>
    </source>
</evidence>
<accession>A0ABD5VGY4</accession>
<dbReference type="PANTHER" id="PTHR34512:SF30">
    <property type="entry name" value="OUTER MEMBRANE PROTEIN ASSEMBLY FACTOR BAMB"/>
    <property type="match status" value="1"/>
</dbReference>
<dbReference type="Pfam" id="PF13360">
    <property type="entry name" value="PQQ_2"/>
    <property type="match status" value="1"/>
</dbReference>
<dbReference type="RefSeq" id="WP_336351700.1">
    <property type="nucleotide sequence ID" value="NZ_JAZAQL010000004.1"/>
</dbReference>
<evidence type="ECO:0000259" key="1">
    <source>
        <dbReference type="Pfam" id="PF13360"/>
    </source>
</evidence>
<sequence>MTDHPAWLMYGPDAAQTSAVDGSGPSETVVVSSLFESEHRLSGPVSADGTLYFGERGLPRDDTYVYAIATSDGSERWNAAVDSIDAHSLAIADDKLIVVESHDPFDTDSENAGAVTALNRRTGAIQWQTETSDCILAAPTVVDDTVYVGCHDQTLYAIDVYSGDIRWSYETLGDIFSPPAVADETVYVGGGKYVYAIDAADGTRKWWFETNDHDLFDAPPASATRNAIAVTDGTAYVGSGDGLLYALDAQTGTVDWHFQPAKVNTTSGVPAITSSPAVADGAVYFATAGDELYSVSADSGSEQWSVDVPHSGDARPLVTDEMLYLGAGVLRGFDRDTGAEQWQTTTIRGAQTPILLDDTLYVPGNDKTVYTVR</sequence>
<reference evidence="2 3" key="1">
    <citation type="journal article" date="2019" name="Int. J. Syst. Evol. Microbiol.">
        <title>The Global Catalogue of Microorganisms (GCM) 10K type strain sequencing project: providing services to taxonomists for standard genome sequencing and annotation.</title>
        <authorList>
            <consortium name="The Broad Institute Genomics Platform"/>
            <consortium name="The Broad Institute Genome Sequencing Center for Infectious Disease"/>
            <person name="Wu L."/>
            <person name="Ma J."/>
        </authorList>
    </citation>
    <scope>NUCLEOTIDE SEQUENCE [LARGE SCALE GENOMIC DNA]</scope>
    <source>
        <strain evidence="2 3">GX26</strain>
    </source>
</reference>
<comment type="caution">
    <text evidence="2">The sequence shown here is derived from an EMBL/GenBank/DDBJ whole genome shotgun (WGS) entry which is preliminary data.</text>
</comment>
<keyword evidence="3" id="KW-1185">Reference proteome</keyword>
<protein>
    <submittedName>
        <fullName evidence="2">PQQ-binding-like beta-propeller repeat protein</fullName>
    </submittedName>
</protein>
<dbReference type="InterPro" id="IPR018391">
    <property type="entry name" value="PQQ_b-propeller_rpt"/>
</dbReference>
<dbReference type="InterPro" id="IPR015943">
    <property type="entry name" value="WD40/YVTN_repeat-like_dom_sf"/>
</dbReference>
<name>A0ABD5VGY4_9EURY</name>
<dbReference type="SMART" id="SM00564">
    <property type="entry name" value="PQQ"/>
    <property type="match status" value="7"/>
</dbReference>
<gene>
    <name evidence="2" type="ORF">ACFQGB_17965</name>
</gene>
<dbReference type="Proteomes" id="UP001596395">
    <property type="component" value="Unassembled WGS sequence"/>
</dbReference>
<organism evidence="2 3">
    <name type="scientific">Halorubellus litoreus</name>
    <dbReference type="NCBI Taxonomy" id="755308"/>
    <lineage>
        <taxon>Archaea</taxon>
        <taxon>Methanobacteriati</taxon>
        <taxon>Methanobacteriota</taxon>
        <taxon>Stenosarchaea group</taxon>
        <taxon>Halobacteria</taxon>
        <taxon>Halobacteriales</taxon>
        <taxon>Halorubellaceae</taxon>
        <taxon>Halorubellus</taxon>
    </lineage>
</organism>
<evidence type="ECO:0000313" key="3">
    <source>
        <dbReference type="Proteomes" id="UP001596395"/>
    </source>
</evidence>
<dbReference type="Gene3D" id="2.130.10.10">
    <property type="entry name" value="YVTN repeat-like/Quinoprotein amine dehydrogenase"/>
    <property type="match status" value="2"/>
</dbReference>
<dbReference type="PANTHER" id="PTHR34512">
    <property type="entry name" value="CELL SURFACE PROTEIN"/>
    <property type="match status" value="1"/>
</dbReference>